<evidence type="ECO:0000256" key="3">
    <source>
        <dbReference type="ARBA" id="ARBA00022723"/>
    </source>
</evidence>
<dbReference type="PANTHER" id="PTHR11961">
    <property type="entry name" value="CYTOCHROME C"/>
    <property type="match status" value="1"/>
</dbReference>
<evidence type="ECO:0000259" key="9">
    <source>
        <dbReference type="PROSITE" id="PS51007"/>
    </source>
</evidence>
<evidence type="ECO:0000256" key="5">
    <source>
        <dbReference type="ARBA" id="ARBA00023004"/>
    </source>
</evidence>
<keyword evidence="1" id="KW-0813">Transport</keyword>
<comment type="caution">
    <text evidence="10">The sequence shown here is derived from an EMBL/GenBank/DDBJ whole genome shotgun (WGS) entry which is preliminary data.</text>
</comment>
<evidence type="ECO:0000256" key="7">
    <source>
        <dbReference type="SAM" id="MobiDB-lite"/>
    </source>
</evidence>
<dbReference type="Proteomes" id="UP000618591">
    <property type="component" value="Unassembled WGS sequence"/>
</dbReference>
<dbReference type="PRINTS" id="PR00604">
    <property type="entry name" value="CYTCHRMECIAB"/>
</dbReference>
<evidence type="ECO:0000256" key="2">
    <source>
        <dbReference type="ARBA" id="ARBA00022617"/>
    </source>
</evidence>
<feature type="transmembrane region" description="Helical" evidence="8">
    <location>
        <begin position="12"/>
        <end position="30"/>
    </location>
</feature>
<dbReference type="InterPro" id="IPR009056">
    <property type="entry name" value="Cyt_c-like_dom"/>
</dbReference>
<feature type="compositionally biased region" description="Low complexity" evidence="7">
    <location>
        <begin position="178"/>
        <end position="203"/>
    </location>
</feature>
<dbReference type="PROSITE" id="PS51007">
    <property type="entry name" value="CYTC"/>
    <property type="match status" value="1"/>
</dbReference>
<keyword evidence="8" id="KW-1133">Transmembrane helix</keyword>
<gene>
    <name evidence="10" type="ORF">GCM10011395_23500</name>
</gene>
<dbReference type="Gene3D" id="1.10.760.10">
    <property type="entry name" value="Cytochrome c-like domain"/>
    <property type="match status" value="1"/>
</dbReference>
<dbReference type="SUPFAM" id="SSF46626">
    <property type="entry name" value="Cytochrome c"/>
    <property type="match status" value="1"/>
</dbReference>
<reference evidence="11" key="1">
    <citation type="journal article" date="2019" name="Int. J. Syst. Evol. Microbiol.">
        <title>The Global Catalogue of Microorganisms (GCM) 10K type strain sequencing project: providing services to taxonomists for standard genome sequencing and annotation.</title>
        <authorList>
            <consortium name="The Broad Institute Genomics Platform"/>
            <consortium name="The Broad Institute Genome Sequencing Center for Infectious Disease"/>
            <person name="Wu L."/>
            <person name="Ma J."/>
        </authorList>
    </citation>
    <scope>NUCLEOTIDE SEQUENCE [LARGE SCALE GENOMIC DNA]</scope>
    <source>
        <strain evidence="11">CGMCC 1.10106</strain>
    </source>
</reference>
<name>A0ABQ1GXL5_9SPHN</name>
<dbReference type="RefSeq" id="WP_188447681.1">
    <property type="nucleotide sequence ID" value="NZ_BMDW01000013.1"/>
</dbReference>
<evidence type="ECO:0000256" key="8">
    <source>
        <dbReference type="SAM" id="Phobius"/>
    </source>
</evidence>
<feature type="compositionally biased region" description="Polar residues" evidence="7">
    <location>
        <begin position="205"/>
        <end position="216"/>
    </location>
</feature>
<keyword evidence="3 6" id="KW-0479">Metal-binding</keyword>
<keyword evidence="11" id="KW-1185">Reference proteome</keyword>
<feature type="domain" description="Cytochrome c" evidence="9">
    <location>
        <begin position="67"/>
        <end position="170"/>
    </location>
</feature>
<keyword evidence="4" id="KW-0249">Electron transport</keyword>
<evidence type="ECO:0000256" key="1">
    <source>
        <dbReference type="ARBA" id="ARBA00022448"/>
    </source>
</evidence>
<organism evidence="10 11">
    <name type="scientific">Sphingomonas psychrolutea</name>
    <dbReference type="NCBI Taxonomy" id="1259676"/>
    <lineage>
        <taxon>Bacteria</taxon>
        <taxon>Pseudomonadati</taxon>
        <taxon>Pseudomonadota</taxon>
        <taxon>Alphaproteobacteria</taxon>
        <taxon>Sphingomonadales</taxon>
        <taxon>Sphingomonadaceae</taxon>
        <taxon>Sphingomonas</taxon>
    </lineage>
</organism>
<accession>A0ABQ1GXL5</accession>
<proteinExistence type="predicted"/>
<dbReference type="Pfam" id="PF00034">
    <property type="entry name" value="Cytochrom_C"/>
    <property type="match status" value="1"/>
</dbReference>
<dbReference type="InterPro" id="IPR036909">
    <property type="entry name" value="Cyt_c-like_dom_sf"/>
</dbReference>
<evidence type="ECO:0000256" key="4">
    <source>
        <dbReference type="ARBA" id="ARBA00022982"/>
    </source>
</evidence>
<dbReference type="EMBL" id="BMDW01000013">
    <property type="protein sequence ID" value="GGA52434.1"/>
    <property type="molecule type" value="Genomic_DNA"/>
</dbReference>
<dbReference type="InterPro" id="IPR002327">
    <property type="entry name" value="Cyt_c_1A/1B"/>
</dbReference>
<protein>
    <submittedName>
        <fullName evidence="10">Cytochrome c</fullName>
    </submittedName>
</protein>
<feature type="region of interest" description="Disordered" evidence="7">
    <location>
        <begin position="178"/>
        <end position="222"/>
    </location>
</feature>
<evidence type="ECO:0000313" key="10">
    <source>
        <dbReference type="EMBL" id="GGA52434.1"/>
    </source>
</evidence>
<sequence>MDNRTNTIAGWVLGSCMVAVAAGIAGHMIVQPIKAEKAGYPIEVAAEDGAAGPAVPDKPIGEMMAVADASHGAEVFKKCSACHTIAQGGANGIGPNLWATVGEGIAQGKAGYAFSAALTTAGAGKKWDFEQLNAWLTSPRTYANGTKMTFAGLASGKDRADVILYLNAQGSNLPLPAAPAGAPAATDAKVPPAAGAADPGGKASEPTTGIGSNTTAPAAAGK</sequence>
<keyword evidence="2 6" id="KW-0349">Heme</keyword>
<keyword evidence="5 6" id="KW-0408">Iron</keyword>
<evidence type="ECO:0000313" key="11">
    <source>
        <dbReference type="Proteomes" id="UP000618591"/>
    </source>
</evidence>
<keyword evidence="8" id="KW-0472">Membrane</keyword>
<dbReference type="PROSITE" id="PS51257">
    <property type="entry name" value="PROKAR_LIPOPROTEIN"/>
    <property type="match status" value="1"/>
</dbReference>
<keyword evidence="8" id="KW-0812">Transmembrane</keyword>
<evidence type="ECO:0000256" key="6">
    <source>
        <dbReference type="PROSITE-ProRule" id="PRU00433"/>
    </source>
</evidence>